<evidence type="ECO:0000313" key="1">
    <source>
        <dbReference type="EMBL" id="GGZ65322.1"/>
    </source>
</evidence>
<reference evidence="2" key="1">
    <citation type="journal article" date="2019" name="Int. J. Syst. Evol. Microbiol.">
        <title>The Global Catalogue of Microorganisms (GCM) 10K type strain sequencing project: providing services to taxonomists for standard genome sequencing and annotation.</title>
        <authorList>
            <consortium name="The Broad Institute Genomics Platform"/>
            <consortium name="The Broad Institute Genome Sequencing Center for Infectious Disease"/>
            <person name="Wu L."/>
            <person name="Ma J."/>
        </authorList>
    </citation>
    <scope>NUCLEOTIDE SEQUENCE [LARGE SCALE GENOMIC DNA]</scope>
    <source>
        <strain evidence="2">KCTC 12708</strain>
    </source>
</reference>
<dbReference type="EMBL" id="BMWY01000017">
    <property type="protein sequence ID" value="GGZ65322.1"/>
    <property type="molecule type" value="Genomic_DNA"/>
</dbReference>
<accession>A0ABQ3C288</accession>
<dbReference type="Proteomes" id="UP000615593">
    <property type="component" value="Unassembled WGS sequence"/>
</dbReference>
<evidence type="ECO:0008006" key="3">
    <source>
        <dbReference type="Google" id="ProtNLM"/>
    </source>
</evidence>
<protein>
    <recommendedName>
        <fullName evidence="3">Uracil DNA glycosylase superfamily protein</fullName>
    </recommendedName>
</protein>
<proteinExistence type="predicted"/>
<name>A0ABQ3C288_9FLAO</name>
<keyword evidence="2" id="KW-1185">Reference proteome</keyword>
<sequence length="228" mass="26332">MCNVKIIKSMKNFDNEIKKIAENFKREPIFDGIVSEKDYQNTDIKILWILKDPNSTGEDGSWDMRGHIKYNLKTKTGILKGSSSTFKKIIYVTNGILNNLSWNDELFHPSYKPEVIDELKKIAYINIKKTGGGPVANENDIWEYYNYSKDLLFAQIKDFKPTIIIFGGTYKYFQEDLALGTLESFGSCSAISKNNTLYIKAYHPMYTIKEEVYFNDILKAVNQNKLKI</sequence>
<comment type="caution">
    <text evidence="1">The sequence shown here is derived from an EMBL/GenBank/DDBJ whole genome shotgun (WGS) entry which is preliminary data.</text>
</comment>
<organism evidence="1 2">
    <name type="scientific">Mesonia mobilis</name>
    <dbReference type="NCBI Taxonomy" id="369791"/>
    <lineage>
        <taxon>Bacteria</taxon>
        <taxon>Pseudomonadati</taxon>
        <taxon>Bacteroidota</taxon>
        <taxon>Flavobacteriia</taxon>
        <taxon>Flavobacteriales</taxon>
        <taxon>Flavobacteriaceae</taxon>
        <taxon>Mesonia</taxon>
    </lineage>
</organism>
<evidence type="ECO:0000313" key="2">
    <source>
        <dbReference type="Proteomes" id="UP000615593"/>
    </source>
</evidence>
<gene>
    <name evidence="1" type="ORF">GCM10008088_28320</name>
</gene>